<organism evidence="1">
    <name type="scientific">Siphoviridae sp. ctEJG5</name>
    <dbReference type="NCBI Taxonomy" id="2827814"/>
    <lineage>
        <taxon>Viruses</taxon>
        <taxon>Duplodnaviria</taxon>
        <taxon>Heunggongvirae</taxon>
        <taxon>Uroviricota</taxon>
        <taxon>Caudoviricetes</taxon>
    </lineage>
</organism>
<dbReference type="EMBL" id="BK032506">
    <property type="protein sequence ID" value="DAF43377.1"/>
    <property type="molecule type" value="Genomic_DNA"/>
</dbReference>
<protein>
    <submittedName>
        <fullName evidence="1">Uncharacterized protein</fullName>
    </submittedName>
</protein>
<accession>A0A8S5RXM9</accession>
<evidence type="ECO:0000313" key="1">
    <source>
        <dbReference type="EMBL" id="DAF43377.1"/>
    </source>
</evidence>
<name>A0A8S5RXM9_9CAUD</name>
<reference evidence="1" key="1">
    <citation type="journal article" date="2021" name="Proc. Natl. Acad. Sci. U.S.A.">
        <title>A Catalog of Tens of Thousands of Viruses from Human Metagenomes Reveals Hidden Associations with Chronic Diseases.</title>
        <authorList>
            <person name="Tisza M.J."/>
            <person name="Buck C.B."/>
        </authorList>
    </citation>
    <scope>NUCLEOTIDE SEQUENCE</scope>
    <source>
        <strain evidence="1">CtEJG5</strain>
    </source>
</reference>
<proteinExistence type="predicted"/>
<sequence>MIKISAMYKDSGGTNPYHRCEECLRYRSGKHPRCLNYNGDVDWKPNYIACKFFTDEKEDEIKGQMDIFDLL</sequence>